<evidence type="ECO:0000313" key="1">
    <source>
        <dbReference type="EMBL" id="KAL0240663.1"/>
    </source>
</evidence>
<dbReference type="Proteomes" id="UP000054399">
    <property type="component" value="Unassembled WGS sequence"/>
</dbReference>
<dbReference type="GeneID" id="91993317"/>
<evidence type="ECO:0000313" key="2">
    <source>
        <dbReference type="Proteomes" id="UP000054399"/>
    </source>
</evidence>
<dbReference type="EMBL" id="ATAM02000013">
    <property type="protein sequence ID" value="KAL0240663.1"/>
    <property type="molecule type" value="Genomic_DNA"/>
</dbReference>
<reference evidence="1" key="1">
    <citation type="submission" date="2015-01" db="EMBL/GenBank/DDBJ databases">
        <authorList>
            <consortium name="The Broad Institute Genomics Platform"/>
            <person name="Cuomo C."/>
            <person name="Litvintseva A."/>
            <person name="Chen Y."/>
            <person name="Heitman J."/>
            <person name="Sun S."/>
            <person name="Springer D."/>
            <person name="Dromer F."/>
            <person name="Young S."/>
            <person name="Zeng Q."/>
            <person name="Gargeya S."/>
            <person name="Abouelleil A."/>
            <person name="Alvarado L."/>
            <person name="Chapman S.B."/>
            <person name="Gainer-Dewar J."/>
            <person name="Goldberg J."/>
            <person name="Griggs A."/>
            <person name="Gujja S."/>
            <person name="Hansen M."/>
            <person name="Howarth C."/>
            <person name="Imamovic A."/>
            <person name="Larimer J."/>
            <person name="Murphy C."/>
            <person name="Naylor J."/>
            <person name="Pearson M."/>
            <person name="Priest M."/>
            <person name="Roberts A."/>
            <person name="Saif S."/>
            <person name="Shea T."/>
            <person name="Sykes S."/>
            <person name="Wortman J."/>
            <person name="Nusbaum C."/>
            <person name="Birren B."/>
        </authorList>
    </citation>
    <scope>NUCLEOTIDE SEQUENCE</scope>
    <source>
        <strain evidence="1">IND107</strain>
    </source>
</reference>
<comment type="caution">
    <text evidence="1">The sequence shown here is derived from an EMBL/GenBank/DDBJ whole genome shotgun (WGS) entry which is preliminary data.</text>
</comment>
<proteinExistence type="predicted"/>
<protein>
    <submittedName>
        <fullName evidence="1">Uncharacterized protein</fullName>
    </submittedName>
</protein>
<organism evidence="1 2">
    <name type="scientific">Cryptococcus tetragattii IND107</name>
    <dbReference type="NCBI Taxonomy" id="1296105"/>
    <lineage>
        <taxon>Eukaryota</taxon>
        <taxon>Fungi</taxon>
        <taxon>Dikarya</taxon>
        <taxon>Basidiomycota</taxon>
        <taxon>Agaricomycotina</taxon>
        <taxon>Tremellomycetes</taxon>
        <taxon>Tremellales</taxon>
        <taxon>Cryptococcaceae</taxon>
        <taxon>Cryptococcus</taxon>
        <taxon>Cryptococcus gattii species complex</taxon>
    </lineage>
</organism>
<gene>
    <name evidence="1" type="ORF">I308_106462</name>
</gene>
<dbReference type="RefSeq" id="XP_066611162.1">
    <property type="nucleotide sequence ID" value="XM_066760890.1"/>
</dbReference>
<keyword evidence="2" id="KW-1185">Reference proteome</keyword>
<reference evidence="1" key="2">
    <citation type="submission" date="2024-01" db="EMBL/GenBank/DDBJ databases">
        <title>Comparative genomics of Cryptococcus and Kwoniella reveals pathogenesis evolution and contrasting modes of karyotype evolution via chromosome fusion or intercentromeric recombination.</title>
        <authorList>
            <person name="Coelho M.A."/>
            <person name="David-Palma M."/>
            <person name="Shea T."/>
            <person name="Bowers K."/>
            <person name="Mcginley-Smith S."/>
            <person name="Mohammad A.W."/>
            <person name="Gnirke A."/>
            <person name="Yurkov A.M."/>
            <person name="Nowrousian M."/>
            <person name="Sun S."/>
            <person name="Cuomo C.A."/>
            <person name="Heitman J."/>
        </authorList>
    </citation>
    <scope>NUCLEOTIDE SEQUENCE</scope>
    <source>
        <strain evidence="1">IND107</strain>
    </source>
</reference>
<accession>A0ABR3BJ03</accession>
<sequence length="68" mass="7884">MCIPDYRKANQNEYGRIDLGSHFQCQPPSYKFGRPAVARVFSILNHHIHQRCRIALKGHDTICCNFLP</sequence>
<name>A0ABR3BJ03_9TREE</name>